<dbReference type="InterPro" id="IPR025877">
    <property type="entry name" value="MobA-like_NTP_Trfase"/>
</dbReference>
<dbReference type="Proteomes" id="UP001589838">
    <property type="component" value="Unassembled WGS sequence"/>
</dbReference>
<dbReference type="SUPFAM" id="SSF53448">
    <property type="entry name" value="Nucleotide-diphospho-sugar transferases"/>
    <property type="match status" value="1"/>
</dbReference>
<accession>A0ABV6KD36</accession>
<comment type="caution">
    <text evidence="2">The sequence shown here is derived from an EMBL/GenBank/DDBJ whole genome shotgun (WGS) entry which is preliminary data.</text>
</comment>
<name>A0ABV6KD36_9BACI</name>
<dbReference type="InterPro" id="IPR029044">
    <property type="entry name" value="Nucleotide-diphossugar_trans"/>
</dbReference>
<gene>
    <name evidence="2" type="ORF">ACFFHM_12230</name>
</gene>
<proteinExistence type="predicted"/>
<dbReference type="Pfam" id="PF12804">
    <property type="entry name" value="NTP_transf_3"/>
    <property type="match status" value="1"/>
</dbReference>
<keyword evidence="3" id="KW-1185">Reference proteome</keyword>
<dbReference type="CDD" id="cd04182">
    <property type="entry name" value="GT_2_like_f"/>
    <property type="match status" value="1"/>
</dbReference>
<sequence>MWGIILAAGLSRRMGTAKLLLPYKNEPIIYHVIRHALNSSLSGVTIVVNSHLFPILNEEKKMNGAKVVVNDEASIGMSESVKVGIESIPSDVDAVMFLLGDQPLLSAVEIDFVLHDYERHQKKIVQATYQNKRGHPVLFDKQYFCDLRLIQGDEGGRSIVKKYKEQVYYTETGKEPIQDIDTKSDYERLLREEVS</sequence>
<feature type="domain" description="MobA-like NTP transferase" evidence="1">
    <location>
        <begin position="3"/>
        <end position="165"/>
    </location>
</feature>
<evidence type="ECO:0000259" key="1">
    <source>
        <dbReference type="Pfam" id="PF12804"/>
    </source>
</evidence>
<protein>
    <submittedName>
        <fullName evidence="2">Nucleotidyltransferase family protein</fullName>
    </submittedName>
</protein>
<dbReference type="RefSeq" id="WP_335958554.1">
    <property type="nucleotide sequence ID" value="NZ_JAXBLX010000002.1"/>
</dbReference>
<dbReference type="Gene3D" id="3.90.550.10">
    <property type="entry name" value="Spore Coat Polysaccharide Biosynthesis Protein SpsA, Chain A"/>
    <property type="match status" value="1"/>
</dbReference>
<evidence type="ECO:0000313" key="2">
    <source>
        <dbReference type="EMBL" id="MFC0471233.1"/>
    </source>
</evidence>
<reference evidence="2 3" key="1">
    <citation type="submission" date="2024-09" db="EMBL/GenBank/DDBJ databases">
        <authorList>
            <person name="Sun Q."/>
            <person name="Mori K."/>
        </authorList>
    </citation>
    <scope>NUCLEOTIDE SEQUENCE [LARGE SCALE GENOMIC DNA]</scope>
    <source>
        <strain evidence="2 3">NCAIM B.02610</strain>
    </source>
</reference>
<dbReference type="EMBL" id="JBHLUX010000030">
    <property type="protein sequence ID" value="MFC0471233.1"/>
    <property type="molecule type" value="Genomic_DNA"/>
</dbReference>
<dbReference type="PANTHER" id="PTHR43777">
    <property type="entry name" value="MOLYBDENUM COFACTOR CYTIDYLYLTRANSFERASE"/>
    <property type="match status" value="1"/>
</dbReference>
<organism evidence="2 3">
    <name type="scientific">Halalkalibacter kiskunsagensis</name>
    <dbReference type="NCBI Taxonomy" id="1548599"/>
    <lineage>
        <taxon>Bacteria</taxon>
        <taxon>Bacillati</taxon>
        <taxon>Bacillota</taxon>
        <taxon>Bacilli</taxon>
        <taxon>Bacillales</taxon>
        <taxon>Bacillaceae</taxon>
        <taxon>Halalkalibacter</taxon>
    </lineage>
</organism>
<dbReference type="PANTHER" id="PTHR43777:SF1">
    <property type="entry name" value="MOLYBDENUM COFACTOR CYTIDYLYLTRANSFERASE"/>
    <property type="match status" value="1"/>
</dbReference>
<evidence type="ECO:0000313" key="3">
    <source>
        <dbReference type="Proteomes" id="UP001589838"/>
    </source>
</evidence>